<keyword evidence="1" id="KW-0472">Membrane</keyword>
<dbReference type="AlphaFoldDB" id="A0A2P2NIC2"/>
<evidence type="ECO:0000313" key="2">
    <source>
        <dbReference type="EMBL" id="MBX42217.1"/>
    </source>
</evidence>
<protein>
    <submittedName>
        <fullName evidence="2">Uncharacterized protein</fullName>
    </submittedName>
</protein>
<organism evidence="2">
    <name type="scientific">Rhizophora mucronata</name>
    <name type="common">Asiatic mangrove</name>
    <dbReference type="NCBI Taxonomy" id="61149"/>
    <lineage>
        <taxon>Eukaryota</taxon>
        <taxon>Viridiplantae</taxon>
        <taxon>Streptophyta</taxon>
        <taxon>Embryophyta</taxon>
        <taxon>Tracheophyta</taxon>
        <taxon>Spermatophyta</taxon>
        <taxon>Magnoliopsida</taxon>
        <taxon>eudicotyledons</taxon>
        <taxon>Gunneridae</taxon>
        <taxon>Pentapetalae</taxon>
        <taxon>rosids</taxon>
        <taxon>fabids</taxon>
        <taxon>Malpighiales</taxon>
        <taxon>Rhizophoraceae</taxon>
        <taxon>Rhizophora</taxon>
    </lineage>
</organism>
<keyword evidence="1" id="KW-0812">Transmembrane</keyword>
<reference evidence="2" key="1">
    <citation type="submission" date="2018-02" db="EMBL/GenBank/DDBJ databases">
        <title>Rhizophora mucronata_Transcriptome.</title>
        <authorList>
            <person name="Meera S.P."/>
            <person name="Sreeshan A."/>
            <person name="Augustine A."/>
        </authorList>
    </citation>
    <scope>NUCLEOTIDE SEQUENCE</scope>
    <source>
        <tissue evidence="2">Leaf</tissue>
    </source>
</reference>
<accession>A0A2P2NIC2</accession>
<keyword evidence="1" id="KW-1133">Transmembrane helix</keyword>
<feature type="transmembrane region" description="Helical" evidence="1">
    <location>
        <begin position="6"/>
        <end position="25"/>
    </location>
</feature>
<evidence type="ECO:0000256" key="1">
    <source>
        <dbReference type="SAM" id="Phobius"/>
    </source>
</evidence>
<dbReference type="EMBL" id="GGEC01061733">
    <property type="protein sequence ID" value="MBX42217.1"/>
    <property type="molecule type" value="Transcribed_RNA"/>
</dbReference>
<proteinExistence type="predicted"/>
<name>A0A2P2NIC2_RHIMU</name>
<sequence length="58" mass="6798">MILSFFFGMISMQYVLIKLFTLLYSSGKEEKKKKKTSSLDQIQTVKTYKSIPLRSRTD</sequence>